<dbReference type="OrthoDB" id="1454872at2"/>
<accession>A9DRY2</accession>
<sequence length="482" mass="53443">MITVENMARLYNLTVTTIPNPNFDPDFPISSDNPETISNPDPYSASDGDIVYVQGFWDKNDGGSGLFIFEENSTLDPVFDDTSIFKVGYNENYDGMVCKAIDITDGRWIRQWDRGALNLRWFGARPDYTAGRDTSWALNAALKYAQFDPINAFPNDSGVSIFNSAFFTRPGKTIFIPSGRYKFYSAISDITFGVVIEGEGNMGTSAHGTRLYINQAYSSIPNYSQEESGFLRFVGEVAANNSGGGLKNLSIQVAEQTYDTNVISLLSPQEQTDHALYPTNEHALDYNPGVSKWTAENVFIVMSGLSKRALYMKSSQVGGVLPWRIRDIMLINCWFAGASVEGQTVRAENVSELQIIGGFFSSGTGVENDVLTPGIVLGGTYGCANTHLNGVDLSHSIIQIDEISTFINIDCRFGKLLIYNGPNNDHKALHVSKRFILNRRVHTNNDLVCDTATTPTNYKCYGYFTDIYNDLDADLITGWDWE</sequence>
<gene>
    <name evidence="1" type="ORF">KAOT1_16888</name>
</gene>
<evidence type="ECO:0000313" key="2">
    <source>
        <dbReference type="Proteomes" id="UP000002945"/>
    </source>
</evidence>
<dbReference type="STRING" id="391587.KAOT1_16888"/>
<proteinExistence type="predicted"/>
<dbReference type="HOGENOM" id="CLU_565950_0_0_10"/>
<dbReference type="RefSeq" id="WP_007095913.1">
    <property type="nucleotide sequence ID" value="NZ_CP142125.1"/>
</dbReference>
<dbReference type="InterPro" id="IPR012334">
    <property type="entry name" value="Pectin_lyas_fold"/>
</dbReference>
<keyword evidence="2" id="KW-1185">Reference proteome</keyword>
<comment type="caution">
    <text evidence="1">The sequence shown here is derived from an EMBL/GenBank/DDBJ whole genome shotgun (WGS) entry which is preliminary data.</text>
</comment>
<dbReference type="Proteomes" id="UP000002945">
    <property type="component" value="Unassembled WGS sequence"/>
</dbReference>
<dbReference type="eggNOG" id="ENOG50313VW">
    <property type="taxonomic scope" value="Bacteria"/>
</dbReference>
<dbReference type="Gene3D" id="2.160.20.10">
    <property type="entry name" value="Single-stranded right-handed beta-helix, Pectin lyase-like"/>
    <property type="match status" value="1"/>
</dbReference>
<protein>
    <recommendedName>
        <fullName evidence="3">Pectate lyase superfamily protein domain-containing protein</fullName>
    </recommendedName>
</protein>
<dbReference type="AlphaFoldDB" id="A9DRY2"/>
<name>A9DRY2_9FLAO</name>
<dbReference type="EMBL" id="ABIB01000003">
    <property type="protein sequence ID" value="EDP96859.1"/>
    <property type="molecule type" value="Genomic_DNA"/>
</dbReference>
<evidence type="ECO:0000313" key="1">
    <source>
        <dbReference type="EMBL" id="EDP96859.1"/>
    </source>
</evidence>
<reference evidence="1 2" key="1">
    <citation type="journal article" date="2011" name="J. Bacteriol.">
        <title>Genome sequence of the algicidal bacterium Kordia algicida OT-1.</title>
        <authorList>
            <person name="Lee H.S."/>
            <person name="Kang S.G."/>
            <person name="Kwon K.K."/>
            <person name="Lee J.H."/>
            <person name="Kim S.J."/>
        </authorList>
    </citation>
    <scope>NUCLEOTIDE SEQUENCE [LARGE SCALE GENOMIC DNA]</scope>
    <source>
        <strain evidence="1 2">OT-1</strain>
    </source>
</reference>
<evidence type="ECO:0008006" key="3">
    <source>
        <dbReference type="Google" id="ProtNLM"/>
    </source>
</evidence>
<organism evidence="1 2">
    <name type="scientific">Kordia algicida OT-1</name>
    <dbReference type="NCBI Taxonomy" id="391587"/>
    <lineage>
        <taxon>Bacteria</taxon>
        <taxon>Pseudomonadati</taxon>
        <taxon>Bacteroidota</taxon>
        <taxon>Flavobacteriia</taxon>
        <taxon>Flavobacteriales</taxon>
        <taxon>Flavobacteriaceae</taxon>
        <taxon>Kordia</taxon>
    </lineage>
</organism>